<evidence type="ECO:0000256" key="7">
    <source>
        <dbReference type="ARBA" id="ARBA00023054"/>
    </source>
</evidence>
<feature type="region of interest" description="Disordered" evidence="13">
    <location>
        <begin position="525"/>
        <end position="548"/>
    </location>
</feature>
<gene>
    <name evidence="16" type="ORF">GJ744_003810</name>
</gene>
<accession>A0A8H7E703</accession>
<name>A0A8H7E703_9EURO</name>
<comment type="caution">
    <text evidence="16">The sequence shown here is derived from an EMBL/GenBank/DDBJ whole genome shotgun (WGS) entry which is preliminary data.</text>
</comment>
<evidence type="ECO:0000259" key="14">
    <source>
        <dbReference type="Pfam" id="PF03801"/>
    </source>
</evidence>
<evidence type="ECO:0000256" key="11">
    <source>
        <dbReference type="RuleBase" id="RU368072"/>
    </source>
</evidence>
<dbReference type="FunFam" id="1.10.418.30:FF:000001">
    <property type="entry name" value="Probable kinetochore protein ndc80"/>
    <property type="match status" value="1"/>
</dbReference>
<evidence type="ECO:0000256" key="4">
    <source>
        <dbReference type="ARBA" id="ARBA00022618"/>
    </source>
</evidence>
<feature type="compositionally biased region" description="Polar residues" evidence="13">
    <location>
        <begin position="86"/>
        <end position="103"/>
    </location>
</feature>
<keyword evidence="4 11" id="KW-0132">Cell division</keyword>
<feature type="coiled-coil region" evidence="12">
    <location>
        <begin position="332"/>
        <end position="366"/>
    </location>
</feature>
<evidence type="ECO:0000256" key="8">
    <source>
        <dbReference type="ARBA" id="ARBA00023242"/>
    </source>
</evidence>
<evidence type="ECO:0000313" key="16">
    <source>
        <dbReference type="EMBL" id="KAF7511647.1"/>
    </source>
</evidence>
<feature type="domain" description="Kinetochore protein Ndc80 CH" evidence="14">
    <location>
        <begin position="123"/>
        <end position="275"/>
    </location>
</feature>
<evidence type="ECO:0000256" key="10">
    <source>
        <dbReference type="ARBA" id="ARBA00023328"/>
    </source>
</evidence>
<comment type="function">
    <text evidence="1 11">Acts as a component of the essential kinetochore-associated NDC80 complex, which is required for chromosome segregation and spindle checkpoint activity.</text>
</comment>
<evidence type="ECO:0000256" key="9">
    <source>
        <dbReference type="ARBA" id="ARBA00023306"/>
    </source>
</evidence>
<evidence type="ECO:0000256" key="1">
    <source>
        <dbReference type="ARBA" id="ARBA00002772"/>
    </source>
</evidence>
<evidence type="ECO:0000256" key="6">
    <source>
        <dbReference type="ARBA" id="ARBA00022838"/>
    </source>
</evidence>
<dbReference type="Pfam" id="PF24487">
    <property type="entry name" value="NDC80_loop"/>
    <property type="match status" value="1"/>
</dbReference>
<feature type="compositionally biased region" description="Polar residues" evidence="13">
    <location>
        <begin position="111"/>
        <end position="133"/>
    </location>
</feature>
<evidence type="ECO:0000313" key="17">
    <source>
        <dbReference type="Proteomes" id="UP000606974"/>
    </source>
</evidence>
<evidence type="ECO:0000256" key="13">
    <source>
        <dbReference type="SAM" id="MobiDB-lite"/>
    </source>
</evidence>
<dbReference type="GO" id="GO:0031262">
    <property type="term" value="C:Ndc80 complex"/>
    <property type="evidence" value="ECO:0007669"/>
    <property type="project" value="UniProtKB-UniRule"/>
</dbReference>
<dbReference type="AlphaFoldDB" id="A0A8H7E703"/>
<keyword evidence="3 11" id="KW-0158">Chromosome</keyword>
<keyword evidence="9 11" id="KW-0131">Cell cycle</keyword>
<dbReference type="Gene3D" id="1.10.418.30">
    <property type="entry name" value="Ncd80 complex, Ncd80 subunit"/>
    <property type="match status" value="1"/>
</dbReference>
<feature type="compositionally biased region" description="Polar residues" evidence="13">
    <location>
        <begin position="34"/>
        <end position="58"/>
    </location>
</feature>
<dbReference type="Pfam" id="PF03801">
    <property type="entry name" value="Ndc80_HEC"/>
    <property type="match status" value="1"/>
</dbReference>
<dbReference type="PANTHER" id="PTHR10643">
    <property type="entry name" value="KINETOCHORE PROTEIN NDC80"/>
    <property type="match status" value="1"/>
</dbReference>
<dbReference type="Proteomes" id="UP000606974">
    <property type="component" value="Unassembled WGS sequence"/>
</dbReference>
<comment type="subcellular location">
    <subcellularLocation>
        <location evidence="11">Chromosome</location>
        <location evidence="11">Centromere</location>
        <location evidence="11">Kinetochore</location>
    </subcellularLocation>
    <subcellularLocation>
        <location evidence="11">Nucleus</location>
    </subcellularLocation>
</comment>
<evidence type="ECO:0000259" key="15">
    <source>
        <dbReference type="Pfam" id="PF24487"/>
    </source>
</evidence>
<protein>
    <recommendedName>
        <fullName evidence="11">Kinetochore protein NDC80</fullName>
    </recommendedName>
</protein>
<keyword evidence="5 11" id="KW-0498">Mitosis</keyword>
<keyword evidence="10 11" id="KW-0137">Centromere</keyword>
<dbReference type="PANTHER" id="PTHR10643:SF2">
    <property type="entry name" value="KINETOCHORE PROTEIN NDC80 HOMOLOG"/>
    <property type="match status" value="1"/>
</dbReference>
<feature type="coiled-coil region" evidence="12">
    <location>
        <begin position="391"/>
        <end position="477"/>
    </location>
</feature>
<dbReference type="GO" id="GO:0005634">
    <property type="term" value="C:nucleus"/>
    <property type="evidence" value="ECO:0007669"/>
    <property type="project" value="UniProtKB-SubCell"/>
</dbReference>
<evidence type="ECO:0000256" key="2">
    <source>
        <dbReference type="ARBA" id="ARBA00007050"/>
    </source>
</evidence>
<dbReference type="InterPro" id="IPR055260">
    <property type="entry name" value="Ndc80_CH"/>
</dbReference>
<proteinExistence type="inferred from homology"/>
<feature type="compositionally biased region" description="Polar residues" evidence="13">
    <location>
        <begin position="68"/>
        <end position="77"/>
    </location>
</feature>
<keyword evidence="6 11" id="KW-0995">Kinetochore</keyword>
<comment type="similarity">
    <text evidence="2 11">Belongs to the NDC80/HEC1 family.</text>
</comment>
<sequence length="750" mass="84385">MAQPSGLFSVRRPRETLGNLQNFSGIPQPASAVKRSSSSTDLRNASFTVQHARSTSVNPAMGRPPQPNFQRSSSGSNLADMGMSTARRSVSNNPFASSSTHRQSLAPPSAMFTQQTPASASIQRRSSIYSRPSNGGPISHQSFFTQPPPPAGKPEDPRPLKSRVYQDKISQELLEYLTHNNFEMEMKHSLTERSLKSPTQKDFNQIFQWLYRRLDPGYRFQKGMDAEVPPILKQLRYPYEKNISKSQITAVGGQNWSAFLGLLHWMMQLAQMMDRYNSGSYDQACAEVGVDVSGDRIVSRFLFHAYQDWLQVGPDDDDNAEDALVPHVQAMTAEFERSNARFAEELEMYEAENTALKAQIEEVEKSAPDMAKLDKHFKILEDDKRKFEDYNSNVQSKIDKYESRVRILDSEMEKTDIELHTAEAERSELQQAVDKQGLNVQDIDRMNTERERLQKSLDDIQAALEATNKRVLEKEMETAGKLEDLEAAIKRYNSLGYQLGLIPSTARNAKGQSYELSLNLPDTNNNITQAFSSSSSSNSTQRRHHTPETDRLLADTNLGHSASTLLHPHASLRPTIRPALLSLRKEISSRRKEVQAGTLGQLDLLTSLADALSEKNREVDTLTHAVRLAEHAYHAQYDMAATQHTQYTASTEKLEAELVRMRRGIDEAGLRLEQTEMETQLLWEAMQADGARLREGLHRGVEAVLEEVVRFKVRVQRGLEEFEGWVGGEVEAELLEEEGDEGEAALGIEA</sequence>
<dbReference type="InterPro" id="IPR057091">
    <property type="entry name" value="NDC80_loop"/>
</dbReference>
<dbReference type="InterPro" id="IPR038273">
    <property type="entry name" value="Ndc80_sf"/>
</dbReference>
<evidence type="ECO:0000256" key="12">
    <source>
        <dbReference type="SAM" id="Coils"/>
    </source>
</evidence>
<comment type="subunit">
    <text evidence="11">Component of the NDC80 complex.</text>
</comment>
<dbReference type="OrthoDB" id="7459479at2759"/>
<dbReference type="EMBL" id="JAACFV010000018">
    <property type="protein sequence ID" value="KAF7511647.1"/>
    <property type="molecule type" value="Genomic_DNA"/>
</dbReference>
<reference evidence="16" key="1">
    <citation type="submission" date="2020-02" db="EMBL/GenBank/DDBJ databases">
        <authorList>
            <person name="Palmer J.M."/>
        </authorList>
    </citation>
    <scope>NUCLEOTIDE SEQUENCE</scope>
    <source>
        <strain evidence="16">EPUS1.4</strain>
        <tissue evidence="16">Thallus</tissue>
    </source>
</reference>
<dbReference type="GO" id="GO:0051301">
    <property type="term" value="P:cell division"/>
    <property type="evidence" value="ECO:0007669"/>
    <property type="project" value="UniProtKB-UniRule"/>
</dbReference>
<keyword evidence="17" id="KW-1185">Reference proteome</keyword>
<evidence type="ECO:0000256" key="3">
    <source>
        <dbReference type="ARBA" id="ARBA00022454"/>
    </source>
</evidence>
<dbReference type="GO" id="GO:0051315">
    <property type="term" value="P:attachment of mitotic spindle microtubules to kinetochore"/>
    <property type="evidence" value="ECO:0007669"/>
    <property type="project" value="UniProtKB-UniRule"/>
</dbReference>
<keyword evidence="8 11" id="KW-0539">Nucleus</keyword>
<feature type="domain" description="Kinetochore protein NDC80 loop region" evidence="15">
    <location>
        <begin position="454"/>
        <end position="529"/>
    </location>
</feature>
<keyword evidence="7 12" id="KW-0175">Coiled coil</keyword>
<organism evidence="16 17">
    <name type="scientific">Endocarpon pusillum</name>
    <dbReference type="NCBI Taxonomy" id="364733"/>
    <lineage>
        <taxon>Eukaryota</taxon>
        <taxon>Fungi</taxon>
        <taxon>Dikarya</taxon>
        <taxon>Ascomycota</taxon>
        <taxon>Pezizomycotina</taxon>
        <taxon>Eurotiomycetes</taxon>
        <taxon>Chaetothyriomycetidae</taxon>
        <taxon>Verrucariales</taxon>
        <taxon>Verrucariaceae</taxon>
        <taxon>Endocarpon</taxon>
    </lineage>
</organism>
<evidence type="ECO:0000256" key="5">
    <source>
        <dbReference type="ARBA" id="ARBA00022776"/>
    </source>
</evidence>
<feature type="region of interest" description="Disordered" evidence="13">
    <location>
        <begin position="19"/>
        <end position="160"/>
    </location>
</feature>
<dbReference type="InterPro" id="IPR005550">
    <property type="entry name" value="Kinetochore_Ndc80"/>
</dbReference>